<accession>A0A0M2NKZ5</accession>
<organism evidence="1 2">
    <name type="scientific">Christensenella hongkongensis</name>
    <dbReference type="NCBI Taxonomy" id="270498"/>
    <lineage>
        <taxon>Bacteria</taxon>
        <taxon>Bacillati</taxon>
        <taxon>Bacillota</taxon>
        <taxon>Clostridia</taxon>
        <taxon>Christensenellales</taxon>
        <taxon>Christensenellaceae</taxon>
        <taxon>Christensenella</taxon>
    </lineage>
</organism>
<reference evidence="1 2" key="1">
    <citation type="submission" date="2015-04" db="EMBL/GenBank/DDBJ databases">
        <title>Draft genome sequence of bacteremic isolate Catabacter hongkongensis type strain HKU16T.</title>
        <authorList>
            <person name="Lau S.K."/>
            <person name="Teng J.L."/>
            <person name="Huang Y."/>
            <person name="Curreem S.O."/>
            <person name="Tsui S.K."/>
            <person name="Woo P.C."/>
        </authorList>
    </citation>
    <scope>NUCLEOTIDE SEQUENCE [LARGE SCALE GENOMIC DNA]</scope>
    <source>
        <strain evidence="1 2">HKU16</strain>
    </source>
</reference>
<protein>
    <submittedName>
        <fullName evidence="1">Uncharacterized protein</fullName>
    </submittedName>
</protein>
<comment type="caution">
    <text evidence="1">The sequence shown here is derived from an EMBL/GenBank/DDBJ whole genome shotgun (WGS) entry which is preliminary data.</text>
</comment>
<dbReference type="RefSeq" id="WP_268872437.1">
    <property type="nucleotide sequence ID" value="NZ_CAUERS010000008.1"/>
</dbReference>
<evidence type="ECO:0000313" key="1">
    <source>
        <dbReference type="EMBL" id="KKI50920.1"/>
    </source>
</evidence>
<dbReference type="Proteomes" id="UP000034076">
    <property type="component" value="Unassembled WGS sequence"/>
</dbReference>
<gene>
    <name evidence="1" type="ORF">CHK_1307</name>
</gene>
<dbReference type="EMBL" id="LAYJ01000088">
    <property type="protein sequence ID" value="KKI50920.1"/>
    <property type="molecule type" value="Genomic_DNA"/>
</dbReference>
<name>A0A0M2NKZ5_9FIRM</name>
<proteinExistence type="predicted"/>
<sequence>MVYLQSINKYDPVMPDADSEKAGGRVFMIQPHKIELMQATAS</sequence>
<dbReference type="AlphaFoldDB" id="A0A0M2NKZ5"/>
<keyword evidence="2" id="KW-1185">Reference proteome</keyword>
<dbReference type="STRING" id="270498.CHK_1307"/>
<evidence type="ECO:0000313" key="2">
    <source>
        <dbReference type="Proteomes" id="UP000034076"/>
    </source>
</evidence>